<dbReference type="GO" id="GO:0000266">
    <property type="term" value="P:mitochondrial fission"/>
    <property type="evidence" value="ECO:0007669"/>
    <property type="project" value="TreeGrafter"/>
</dbReference>
<sequence>MASRPTKLDTEINDVKASVQATGDDPKALTQALGDVKATVGATDNVDLDDTNARYSAYFARIRTIMRASHRYIAYSSDVGESFRPVAHPGLIKAAYALSFGYVGASVGYTSWKVYMQDQGRYRPGLKPWDTPPPPDAVAASLFRHNNPKKWQHDWRVVAVKDGIFQLVASMALPAFTIHSTVRYSSVLFKNTKNPQIKTWGPVACGLAVVPALPYLFDEPVEHLIDGVFDQLEKFY</sequence>
<keyword evidence="5" id="KW-1185">Reference proteome</keyword>
<dbReference type="AlphaFoldDB" id="A0A642UQR7"/>
<accession>A0A642UQR7</accession>
<name>A0A642UQR7_DIURU</name>
<evidence type="ECO:0000256" key="2">
    <source>
        <dbReference type="ARBA" id="ARBA00017835"/>
    </source>
</evidence>
<evidence type="ECO:0000313" key="5">
    <source>
        <dbReference type="Proteomes" id="UP000449547"/>
    </source>
</evidence>
<comment type="caution">
    <text evidence="4">The sequence shown here is derived from an EMBL/GenBank/DDBJ whole genome shotgun (WGS) entry which is preliminary data.</text>
</comment>
<dbReference type="OMA" id="EHATEWI"/>
<dbReference type="GO" id="GO:0005739">
    <property type="term" value="C:mitochondrion"/>
    <property type="evidence" value="ECO:0007669"/>
    <property type="project" value="TreeGrafter"/>
</dbReference>
<evidence type="ECO:0000256" key="3">
    <source>
        <dbReference type="ARBA" id="ARBA00029631"/>
    </source>
</evidence>
<dbReference type="PANTHER" id="PTHR11001">
    <property type="entry name" value="MITOCHONDRIAL FISSION PROCESS PROTEIN 1"/>
    <property type="match status" value="1"/>
</dbReference>
<dbReference type="PANTHER" id="PTHR11001:SF2">
    <property type="entry name" value="MITOCHONDRIAL FISSION PROCESS PROTEIN 1"/>
    <property type="match status" value="1"/>
</dbReference>
<dbReference type="GeneID" id="54780872"/>
<proteinExistence type="inferred from homology"/>
<organism evidence="4 5">
    <name type="scientific">Diutina rugosa</name>
    <name type="common">Yeast</name>
    <name type="synonym">Candida rugosa</name>
    <dbReference type="NCBI Taxonomy" id="5481"/>
    <lineage>
        <taxon>Eukaryota</taxon>
        <taxon>Fungi</taxon>
        <taxon>Dikarya</taxon>
        <taxon>Ascomycota</taxon>
        <taxon>Saccharomycotina</taxon>
        <taxon>Pichiomycetes</taxon>
        <taxon>Debaryomycetaceae</taxon>
        <taxon>Diutina</taxon>
    </lineage>
</organism>
<dbReference type="Proteomes" id="UP000449547">
    <property type="component" value="Unassembled WGS sequence"/>
</dbReference>
<gene>
    <name evidence="4" type="ORF">DIURU_002221</name>
</gene>
<dbReference type="EMBL" id="SWFT01000066">
    <property type="protein sequence ID" value="KAA8903710.1"/>
    <property type="molecule type" value="Genomic_DNA"/>
</dbReference>
<evidence type="ECO:0000313" key="4">
    <source>
        <dbReference type="EMBL" id="KAA8903710.1"/>
    </source>
</evidence>
<dbReference type="InterPro" id="IPR019560">
    <property type="entry name" value="Mitochondrial_18_kDa_protein"/>
</dbReference>
<evidence type="ECO:0000256" key="1">
    <source>
        <dbReference type="ARBA" id="ARBA00009224"/>
    </source>
</evidence>
<dbReference type="OrthoDB" id="424969at2759"/>
<dbReference type="RefSeq" id="XP_034012916.1">
    <property type="nucleotide sequence ID" value="XM_034154850.1"/>
</dbReference>
<comment type="similarity">
    <text evidence="1">Belongs to the MTFP1 family.</text>
</comment>
<dbReference type="VEuPathDB" id="FungiDB:DIURU_002221"/>
<reference evidence="4 5" key="1">
    <citation type="submission" date="2019-07" db="EMBL/GenBank/DDBJ databases">
        <title>Genome assembly of two rare yeast pathogens: Diutina rugosa and Trichomonascus ciferrii.</title>
        <authorList>
            <person name="Mixao V."/>
            <person name="Saus E."/>
            <person name="Hansen A."/>
            <person name="Lass-Flor C."/>
            <person name="Gabaldon T."/>
        </authorList>
    </citation>
    <scope>NUCLEOTIDE SEQUENCE [LARGE SCALE GENOMIC DNA]</scope>
    <source>
        <strain evidence="4 5">CBS 613</strain>
    </source>
</reference>
<protein>
    <recommendedName>
        <fullName evidence="2">Mitochondrial fission process protein 1</fullName>
    </recommendedName>
    <alternativeName>
        <fullName evidence="3">Mitochondrial 18 kDa protein</fullName>
    </alternativeName>
</protein>
<dbReference type="Pfam" id="PF10558">
    <property type="entry name" value="MTP18"/>
    <property type="match status" value="1"/>
</dbReference>